<organism evidence="2 3">
    <name type="scientific">Chelativorans intermedius</name>
    <dbReference type="NCBI Taxonomy" id="515947"/>
    <lineage>
        <taxon>Bacteria</taxon>
        <taxon>Pseudomonadati</taxon>
        <taxon>Pseudomonadota</taxon>
        <taxon>Alphaproteobacteria</taxon>
        <taxon>Hyphomicrobiales</taxon>
        <taxon>Phyllobacteriaceae</taxon>
        <taxon>Chelativorans</taxon>
    </lineage>
</organism>
<comment type="caution">
    <text evidence="2">The sequence shown here is derived from an EMBL/GenBank/DDBJ whole genome shotgun (WGS) entry which is preliminary data.</text>
</comment>
<dbReference type="RefSeq" id="WP_261520452.1">
    <property type="nucleotide sequence ID" value="NZ_JAODNW010000010.1"/>
</dbReference>
<gene>
    <name evidence="2" type="ORF">ACFFJ2_12050</name>
</gene>
<dbReference type="InterPro" id="IPR012341">
    <property type="entry name" value="6hp_glycosidase-like_sf"/>
</dbReference>
<dbReference type="InterPro" id="IPR008928">
    <property type="entry name" value="6-hairpin_glycosidase_sf"/>
</dbReference>
<protein>
    <submittedName>
        <fullName evidence="2">Glycoside hydrolase family 105 protein</fullName>
    </submittedName>
</protein>
<dbReference type="GO" id="GO:0016787">
    <property type="term" value="F:hydrolase activity"/>
    <property type="evidence" value="ECO:0007669"/>
    <property type="project" value="UniProtKB-KW"/>
</dbReference>
<dbReference type="InterPro" id="IPR052043">
    <property type="entry name" value="PolySaccharide_Degr_Enz"/>
</dbReference>
<dbReference type="Gene3D" id="1.50.10.10">
    <property type="match status" value="1"/>
</dbReference>
<keyword evidence="1 2" id="KW-0378">Hydrolase</keyword>
<evidence type="ECO:0000313" key="2">
    <source>
        <dbReference type="EMBL" id="MFC0209129.1"/>
    </source>
</evidence>
<dbReference type="Proteomes" id="UP001589755">
    <property type="component" value="Unassembled WGS sequence"/>
</dbReference>
<dbReference type="PANTHER" id="PTHR33886">
    <property type="entry name" value="UNSATURATED RHAMNOGALACTURONAN HYDROLASE (EUROFUNG)"/>
    <property type="match status" value="1"/>
</dbReference>
<dbReference type="PANTHER" id="PTHR33886:SF8">
    <property type="entry name" value="UNSATURATED RHAMNOGALACTURONAN HYDROLASE (EUROFUNG)"/>
    <property type="match status" value="1"/>
</dbReference>
<dbReference type="Pfam" id="PF07470">
    <property type="entry name" value="Glyco_hydro_88"/>
    <property type="match status" value="1"/>
</dbReference>
<name>A0ABV6D8Z4_9HYPH</name>
<sequence length="372" mass="40867">MMEYFDSYAAAYAPYKGGAWCYEDGCIYRGLAQLHAATGERRWLAHLQRLVDAQVSAGGELSGYSVEEFNIDHVLSGRALIYLHGLTGEERYAAGARLLARQLAAHPRTRSGVYWHKKIYPWQVWLDGLYMGLPFQIEYARMTGRAALVEDALIQLRTALVLTHEEATGLPVHGYDESRRQRWADPRTGRSPAHWARALGWLAMALVDIADLIGPARAEESGVARQTTALLQRIAAFRTREGMWLQVIDQPNLSGNYAESSATAMLAYAFMKAGRLGLLDTAAAIGRESLAALSHRALQADRHGRLRFGGICQVAGLGGPSGSYRNGTPGYYLSEPVVADDPKGVGPLMMARAEALRLGDIRKHGKEARRAS</sequence>
<proteinExistence type="predicted"/>
<dbReference type="EMBL" id="JBHLXD010000018">
    <property type="protein sequence ID" value="MFC0209129.1"/>
    <property type="molecule type" value="Genomic_DNA"/>
</dbReference>
<dbReference type="InterPro" id="IPR010905">
    <property type="entry name" value="Glyco_hydro_88"/>
</dbReference>
<accession>A0ABV6D8Z4</accession>
<dbReference type="SUPFAM" id="SSF48208">
    <property type="entry name" value="Six-hairpin glycosidases"/>
    <property type="match status" value="1"/>
</dbReference>
<reference evidence="2 3" key="1">
    <citation type="submission" date="2024-09" db="EMBL/GenBank/DDBJ databases">
        <authorList>
            <person name="Sun Q."/>
            <person name="Mori K."/>
        </authorList>
    </citation>
    <scope>NUCLEOTIDE SEQUENCE [LARGE SCALE GENOMIC DNA]</scope>
    <source>
        <strain evidence="2 3">CCM 8543</strain>
    </source>
</reference>
<keyword evidence="3" id="KW-1185">Reference proteome</keyword>
<evidence type="ECO:0000313" key="3">
    <source>
        <dbReference type="Proteomes" id="UP001589755"/>
    </source>
</evidence>
<evidence type="ECO:0000256" key="1">
    <source>
        <dbReference type="ARBA" id="ARBA00022801"/>
    </source>
</evidence>